<reference evidence="3" key="2">
    <citation type="journal article" date="2014" name="ISME J.">
        <title>Microbial stratification in low pH oxic and suboxic macroscopic growths along an acid mine drainage.</title>
        <authorList>
            <person name="Mendez-Garcia C."/>
            <person name="Mesa V."/>
            <person name="Sprenger R.R."/>
            <person name="Richter M."/>
            <person name="Diez M.S."/>
            <person name="Solano J."/>
            <person name="Bargiela R."/>
            <person name="Golyshina O.V."/>
            <person name="Manteca A."/>
            <person name="Ramos J.L."/>
            <person name="Gallego J.R."/>
            <person name="Llorente I."/>
            <person name="Martins Dos Santos V.A."/>
            <person name="Jensen O.N."/>
            <person name="Pelaez A.I."/>
            <person name="Sanchez J."/>
            <person name="Ferrer M."/>
        </authorList>
    </citation>
    <scope>NUCLEOTIDE SEQUENCE</scope>
</reference>
<dbReference type="InterPro" id="IPR014730">
    <property type="entry name" value="ETF_a/b_N"/>
</dbReference>
<evidence type="ECO:0000259" key="2">
    <source>
        <dbReference type="Pfam" id="PF01012"/>
    </source>
</evidence>
<name>T1BFY5_9ZZZZ</name>
<dbReference type="AlphaFoldDB" id="T1BFY5"/>
<reference evidence="3" key="1">
    <citation type="submission" date="2013-08" db="EMBL/GenBank/DDBJ databases">
        <authorList>
            <person name="Mendez C."/>
            <person name="Richter M."/>
            <person name="Ferrer M."/>
            <person name="Sanchez J."/>
        </authorList>
    </citation>
    <scope>NUCLEOTIDE SEQUENCE</scope>
</reference>
<proteinExistence type="inferred from homology"/>
<feature type="domain" description="Electron transfer flavoprotein alpha/beta-subunit N-terminal" evidence="2">
    <location>
        <begin position="5"/>
        <end position="129"/>
    </location>
</feature>
<organism evidence="3">
    <name type="scientific">mine drainage metagenome</name>
    <dbReference type="NCBI Taxonomy" id="410659"/>
    <lineage>
        <taxon>unclassified sequences</taxon>
        <taxon>metagenomes</taxon>
        <taxon>ecological metagenomes</taxon>
    </lineage>
</organism>
<accession>T1BFY5</accession>
<dbReference type="EMBL" id="AUZZ01000573">
    <property type="protein sequence ID" value="EQD67503.1"/>
    <property type="molecule type" value="Genomic_DNA"/>
</dbReference>
<dbReference type="Pfam" id="PF01012">
    <property type="entry name" value="ETF"/>
    <property type="match status" value="1"/>
</dbReference>
<feature type="non-terminal residue" evidence="3">
    <location>
        <position position="131"/>
    </location>
</feature>
<protein>
    <submittedName>
        <fullName evidence="3">Protein containing Electron transfer flavoprotein, alpha/beta-subunit</fullName>
    </submittedName>
</protein>
<comment type="similarity">
    <text evidence="1">Belongs to the ETF alpha-subunit/FixB family.</text>
</comment>
<gene>
    <name evidence="3" type="ORF">B2A_00734</name>
</gene>
<sequence length="131" mass="13763">MDRMLVIAEAQDGASPVSEATLKTLSAARKIGPAGVDVLWIGTGLDPLLAKAQSLAGVERLLVFDDPRLAHPTATQVTGLLSAMARDYGQILMPGTSFGKDVLPRLAGVLGVPMVSDVLEVLEARVFKRGI</sequence>
<dbReference type="GO" id="GO:0033539">
    <property type="term" value="P:fatty acid beta-oxidation using acyl-CoA dehydrogenase"/>
    <property type="evidence" value="ECO:0007669"/>
    <property type="project" value="TreeGrafter"/>
</dbReference>
<evidence type="ECO:0000256" key="1">
    <source>
        <dbReference type="ARBA" id="ARBA00005817"/>
    </source>
</evidence>
<dbReference type="GO" id="GO:0050660">
    <property type="term" value="F:flavin adenine dinucleotide binding"/>
    <property type="evidence" value="ECO:0007669"/>
    <property type="project" value="InterPro"/>
</dbReference>
<dbReference type="InterPro" id="IPR001308">
    <property type="entry name" value="ETF_a/FixB"/>
</dbReference>
<comment type="caution">
    <text evidence="3">The sequence shown here is derived from an EMBL/GenBank/DDBJ whole genome shotgun (WGS) entry which is preliminary data.</text>
</comment>
<dbReference type="Gene3D" id="3.40.50.620">
    <property type="entry name" value="HUPs"/>
    <property type="match status" value="1"/>
</dbReference>
<dbReference type="InterPro" id="IPR014729">
    <property type="entry name" value="Rossmann-like_a/b/a_fold"/>
</dbReference>
<dbReference type="PANTHER" id="PTHR43153:SF1">
    <property type="entry name" value="ELECTRON TRANSFER FLAVOPROTEIN SUBUNIT ALPHA, MITOCHONDRIAL"/>
    <property type="match status" value="1"/>
</dbReference>
<dbReference type="GO" id="GO:0009055">
    <property type="term" value="F:electron transfer activity"/>
    <property type="evidence" value="ECO:0007669"/>
    <property type="project" value="InterPro"/>
</dbReference>
<dbReference type="SUPFAM" id="SSF52402">
    <property type="entry name" value="Adenine nucleotide alpha hydrolases-like"/>
    <property type="match status" value="1"/>
</dbReference>
<dbReference type="PANTHER" id="PTHR43153">
    <property type="entry name" value="ELECTRON TRANSFER FLAVOPROTEIN ALPHA"/>
    <property type="match status" value="1"/>
</dbReference>
<evidence type="ECO:0000313" key="3">
    <source>
        <dbReference type="EMBL" id="EQD67503.1"/>
    </source>
</evidence>